<proteinExistence type="predicted"/>
<keyword evidence="2" id="KW-1185">Reference proteome</keyword>
<accession>A0A3S5B9V3</accession>
<comment type="caution">
    <text evidence="1">The sequence shown here is derived from an EMBL/GenBank/DDBJ whole genome shotgun (WGS) entry which is preliminary data.</text>
</comment>
<organism evidence="1 2">
    <name type="scientific">Protopolystoma xenopodis</name>
    <dbReference type="NCBI Taxonomy" id="117903"/>
    <lineage>
        <taxon>Eukaryota</taxon>
        <taxon>Metazoa</taxon>
        <taxon>Spiralia</taxon>
        <taxon>Lophotrochozoa</taxon>
        <taxon>Platyhelminthes</taxon>
        <taxon>Monogenea</taxon>
        <taxon>Polyopisthocotylea</taxon>
        <taxon>Polystomatidea</taxon>
        <taxon>Polystomatidae</taxon>
        <taxon>Protopolystoma</taxon>
    </lineage>
</organism>
<evidence type="ECO:0000313" key="2">
    <source>
        <dbReference type="Proteomes" id="UP000784294"/>
    </source>
</evidence>
<dbReference type="AlphaFoldDB" id="A0A3S5B9V3"/>
<reference evidence="1" key="1">
    <citation type="submission" date="2018-11" db="EMBL/GenBank/DDBJ databases">
        <authorList>
            <consortium name="Pathogen Informatics"/>
        </authorList>
    </citation>
    <scope>NUCLEOTIDE SEQUENCE</scope>
</reference>
<dbReference type="Proteomes" id="UP000784294">
    <property type="component" value="Unassembled WGS sequence"/>
</dbReference>
<evidence type="ECO:0000313" key="1">
    <source>
        <dbReference type="EMBL" id="VEL44164.1"/>
    </source>
</evidence>
<dbReference type="EMBL" id="CAAALY010290965">
    <property type="protein sequence ID" value="VEL44164.1"/>
    <property type="molecule type" value="Genomic_DNA"/>
</dbReference>
<gene>
    <name evidence="1" type="ORF">PXEA_LOCUS37604</name>
</gene>
<name>A0A3S5B9V3_9PLAT</name>
<protein>
    <submittedName>
        <fullName evidence="1">Uncharacterized protein</fullName>
    </submittedName>
</protein>
<sequence length="74" mass="8570">MSSKRQASLSSNGTLEGMSRLFSMRNRAVALVTCEQTNYHFEWHKREFYALAPSGGLLIVEVERLLWMIYVKET</sequence>